<evidence type="ECO:0000313" key="1">
    <source>
        <dbReference type="EMBL" id="GCE11637.1"/>
    </source>
</evidence>
<sequence length="217" mass="23495">MVVILLTGCAGSAPQKVTLHPSKPTPTEVPAGTVLYQSDWSKGLGDWQGDSGWQVSDASLKTDANGMYTITSPYTPQLENYVVEVHLKILKIPQSGGGIEVIADPAKQKSGYQAGLINLLAPDALHTFAVHPEALVLFVPSSSSEANTASQYHDFEPGYNWITYRVEVKKSWVGLYINNQLVSYGSSADTSQLSVGPIHLYSIKIEVQVDSFRIVSV</sequence>
<protein>
    <recommendedName>
        <fullName evidence="3">3-keto-disaccharide hydrolase domain-containing protein</fullName>
    </recommendedName>
</protein>
<organism evidence="1 2">
    <name type="scientific">Tengunoibacter tsumagoiensis</name>
    <dbReference type="NCBI Taxonomy" id="2014871"/>
    <lineage>
        <taxon>Bacteria</taxon>
        <taxon>Bacillati</taxon>
        <taxon>Chloroflexota</taxon>
        <taxon>Ktedonobacteria</taxon>
        <taxon>Ktedonobacterales</taxon>
        <taxon>Dictyobacteraceae</taxon>
        <taxon>Tengunoibacter</taxon>
    </lineage>
</organism>
<keyword evidence="2" id="KW-1185">Reference proteome</keyword>
<dbReference type="Gene3D" id="2.60.120.560">
    <property type="entry name" value="Exo-inulinase, domain 1"/>
    <property type="match status" value="1"/>
</dbReference>
<dbReference type="EMBL" id="BIFR01000001">
    <property type="protein sequence ID" value="GCE11637.1"/>
    <property type="molecule type" value="Genomic_DNA"/>
</dbReference>
<dbReference type="AlphaFoldDB" id="A0A401ZXS2"/>
<evidence type="ECO:0000313" key="2">
    <source>
        <dbReference type="Proteomes" id="UP000287352"/>
    </source>
</evidence>
<gene>
    <name evidence="1" type="ORF">KTT_14960</name>
</gene>
<dbReference type="Proteomes" id="UP000287352">
    <property type="component" value="Unassembled WGS sequence"/>
</dbReference>
<proteinExistence type="predicted"/>
<accession>A0A401ZXS2</accession>
<name>A0A401ZXS2_9CHLR</name>
<comment type="caution">
    <text evidence="1">The sequence shown here is derived from an EMBL/GenBank/DDBJ whole genome shotgun (WGS) entry which is preliminary data.</text>
</comment>
<reference evidence="2" key="1">
    <citation type="submission" date="2018-12" db="EMBL/GenBank/DDBJ databases">
        <title>Tengunoibacter tsumagoiensis gen. nov., sp. nov., Dictyobacter kobayashii sp. nov., D. alpinus sp. nov., and D. joshuensis sp. nov. and description of Dictyobacteraceae fam. nov. within the order Ktedonobacterales isolated from Tengu-no-mugimeshi.</title>
        <authorList>
            <person name="Wang C.M."/>
            <person name="Zheng Y."/>
            <person name="Sakai Y."/>
            <person name="Toyoda A."/>
            <person name="Minakuchi Y."/>
            <person name="Abe K."/>
            <person name="Yokota A."/>
            <person name="Yabe S."/>
        </authorList>
    </citation>
    <scope>NUCLEOTIDE SEQUENCE [LARGE SCALE GENOMIC DNA]</scope>
    <source>
        <strain evidence="2">Uno3</strain>
    </source>
</reference>
<evidence type="ECO:0008006" key="3">
    <source>
        <dbReference type="Google" id="ProtNLM"/>
    </source>
</evidence>